<proteinExistence type="predicted"/>
<keyword evidence="2" id="KW-1185">Reference proteome</keyword>
<name>A0ACC1IC13_9FUNG</name>
<reference evidence="1" key="1">
    <citation type="submission" date="2022-07" db="EMBL/GenBank/DDBJ databases">
        <title>Phylogenomic reconstructions and comparative analyses of Kickxellomycotina fungi.</title>
        <authorList>
            <person name="Reynolds N.K."/>
            <person name="Stajich J.E."/>
            <person name="Barry K."/>
            <person name="Grigoriev I.V."/>
            <person name="Crous P."/>
            <person name="Smith M.E."/>
        </authorList>
    </citation>
    <scope>NUCLEOTIDE SEQUENCE</scope>
    <source>
        <strain evidence="1">Benny 63K</strain>
    </source>
</reference>
<gene>
    <name evidence="1" type="ORF">LPJ66_006584</name>
</gene>
<evidence type="ECO:0000313" key="2">
    <source>
        <dbReference type="Proteomes" id="UP001150581"/>
    </source>
</evidence>
<dbReference type="Proteomes" id="UP001150581">
    <property type="component" value="Unassembled WGS sequence"/>
</dbReference>
<comment type="caution">
    <text evidence="1">The sequence shown here is derived from an EMBL/GenBank/DDBJ whole genome shotgun (WGS) entry which is preliminary data.</text>
</comment>
<protein>
    <submittedName>
        <fullName evidence="1">Uncharacterized protein</fullName>
    </submittedName>
</protein>
<evidence type="ECO:0000313" key="1">
    <source>
        <dbReference type="EMBL" id="KAJ1892036.1"/>
    </source>
</evidence>
<dbReference type="EMBL" id="JANBPG010001061">
    <property type="protein sequence ID" value="KAJ1892036.1"/>
    <property type="molecule type" value="Genomic_DNA"/>
</dbReference>
<sequence length="753" mass="81094">MSFMKWMSGSSNLGGGNNSNGNSHSANSGNGAAHSDWPDNDDRYFGLMNVGNTCYCSSVLQSLYFCRAFRDCVNNYPYPRALPGTQTCASGPYQRRAEISSGSKTTLQAAERSASTLGIAQTGREEQEGGGAESVAASTSSKGRALLTIRERASGLRRKKGRSGSDAGDSANGSGDHKIVGALLDCADLMANGSGEYSALMQQQPLPAAAAAPPASLPERSAIEAQADNVSSAAKYGVASSMFTELKDLFWQISTRTQRTGNLSPQGLVSKLKETNELFRSNAHQDAHEFLNYILNEIVENVEAIYRDKRLQYGAGAPVHGENVFHGKTWVHTLFEGLLTNETRCLSCENVTSRDERILDVSVDIHENASVTHCLNQFAAGELLCHNNKFYCDNCGGLQEAERRMRLKRLPNILALHLKRFKYHEGLGRYVKLSYRVNFPTELRVPNTTEETADILYTLAGVVVHLGGGPFHGHYISIVRSGDTWVLFDDDSVEIIQESELGNYFGDHPNFGSGYVLFYERVDFDSIEYDLPRAYSAETAAAAAAAAAEAEAGAEPVVVAGNDMQDEEKEEEEAVLMSPRTQAKTLNSSVTMPNLEQAAKISLAPISALTASGGGDNNVDKPRFKAPMRPPPLISTTRSFRGNLDASQMSPGPLRTPTMPNSAMMPTMSTPQMSTFMGQQQPMQPLQQTGWSAAGEGPAGMPMLYSPLTASAQSGGNGGGGPSAAAAATNGSTEASRIIMTKSRSWFSRRSKK</sequence>
<accession>A0ACC1IC13</accession>
<organism evidence="1 2">
    <name type="scientific">Kickxella alabastrina</name>
    <dbReference type="NCBI Taxonomy" id="61397"/>
    <lineage>
        <taxon>Eukaryota</taxon>
        <taxon>Fungi</taxon>
        <taxon>Fungi incertae sedis</taxon>
        <taxon>Zoopagomycota</taxon>
        <taxon>Kickxellomycotina</taxon>
        <taxon>Kickxellomycetes</taxon>
        <taxon>Kickxellales</taxon>
        <taxon>Kickxellaceae</taxon>
        <taxon>Kickxella</taxon>
    </lineage>
</organism>